<feature type="non-terminal residue" evidence="1">
    <location>
        <position position="48"/>
    </location>
</feature>
<evidence type="ECO:0000313" key="1">
    <source>
        <dbReference type="EMBL" id="PTK42613.1"/>
    </source>
</evidence>
<dbReference type="InterPro" id="IPR005226">
    <property type="entry name" value="UPF0014_fam"/>
</dbReference>
<dbReference type="Pfam" id="PF03649">
    <property type="entry name" value="UPF0014"/>
    <property type="match status" value="1"/>
</dbReference>
<proteinExistence type="predicted"/>
<dbReference type="RefSeq" id="WP_199194571.1">
    <property type="nucleotide sequence ID" value="NZ_PZHR01000792.1"/>
</dbReference>
<accession>A0A2T4S581</accession>
<reference evidence="1 2" key="1">
    <citation type="journal article" date="2016" name="Front. Microbiol.">
        <title>Comprehensive Phylogenetic Analysis of Bovine Non-aureus Staphylococci Species Based on Whole-Genome Sequencing.</title>
        <authorList>
            <person name="Naushad S."/>
            <person name="Barkema H.W."/>
            <person name="Luby C."/>
            <person name="Condas L.A."/>
            <person name="Nobrega D.B."/>
            <person name="Carson D.A."/>
            <person name="De Buck J."/>
        </authorList>
    </citation>
    <scope>NUCLEOTIDE SEQUENCE [LARGE SCALE GENOMIC DNA]</scope>
    <source>
        <strain evidence="1 2">SNUC 4337</strain>
    </source>
</reference>
<organism evidence="1 2">
    <name type="scientific">Staphylococcus nepalensis</name>
    <dbReference type="NCBI Taxonomy" id="214473"/>
    <lineage>
        <taxon>Bacteria</taxon>
        <taxon>Bacillati</taxon>
        <taxon>Bacillota</taxon>
        <taxon>Bacilli</taxon>
        <taxon>Bacillales</taxon>
        <taxon>Staphylococcaceae</taxon>
        <taxon>Staphylococcus</taxon>
    </lineage>
</organism>
<dbReference type="AlphaFoldDB" id="A0A2T4S581"/>
<dbReference type="EMBL" id="PZHR01000792">
    <property type="protein sequence ID" value="PTK42613.1"/>
    <property type="molecule type" value="Genomic_DNA"/>
</dbReference>
<gene>
    <name evidence="1" type="ORF">BUZ61_17280</name>
</gene>
<evidence type="ECO:0000313" key="2">
    <source>
        <dbReference type="Proteomes" id="UP000240400"/>
    </source>
</evidence>
<sequence length="48" mass="5102">MSTTALALTALLLIIPIAVSIKEKLNIAKDLIIASIRAVTVSKTHLTM</sequence>
<comment type="caution">
    <text evidence="1">The sequence shown here is derived from an EMBL/GenBank/DDBJ whole genome shotgun (WGS) entry which is preliminary data.</text>
</comment>
<name>A0A2T4S581_9STAP</name>
<dbReference type="Proteomes" id="UP000240400">
    <property type="component" value="Unassembled WGS sequence"/>
</dbReference>
<protein>
    <submittedName>
        <fullName evidence="1">Uncharacterized protein</fullName>
    </submittedName>
</protein>